<dbReference type="EMBL" id="LAZP02000388">
    <property type="protein sequence ID" value="PFH57599.1"/>
    <property type="molecule type" value="Genomic_DNA"/>
</dbReference>
<evidence type="ECO:0000313" key="2">
    <source>
        <dbReference type="EMBL" id="PFH57599.1"/>
    </source>
</evidence>
<keyword evidence="3" id="KW-1185">Reference proteome</keyword>
<feature type="signal peptide" evidence="1">
    <location>
        <begin position="1"/>
        <end position="19"/>
    </location>
</feature>
<keyword evidence="1" id="KW-0732">Signal</keyword>
<comment type="caution">
    <text evidence="2">The sequence shown here is derived from an EMBL/GenBank/DDBJ whole genome shotgun (WGS) entry which is preliminary data.</text>
</comment>
<dbReference type="Proteomes" id="UP000037136">
    <property type="component" value="Unassembled WGS sequence"/>
</dbReference>
<sequence>MRVVFTLLTLLHVQQWVAAYEGIQCGNFQKPSSKEILDSIEVEDHERFKAQYINAIHLQAVFSVLPANLLVAINTHWRLNTYDLAELLADDQRFTSSSWHLRWSIWYYRKASAMEEAACWISDVTGQVELHKNVLGAINNLLLSPHSANYNMPRRIKGLPSGLLREDRPICFAKNSLSARWFENHLPAIGRPGFQEDATLHYLDFAKMKNETDTWAGTFGRVVFHMLLKAKSGRPMRKVRPGVPIPAATYGYVIDKTSDSFRHHGGVCYTLGKMEAGSVPTDYYWIDAGNNAGSVKATHA</sequence>
<feature type="chain" id="PRO_5012382945" evidence="1">
    <location>
        <begin position="20"/>
        <end position="300"/>
    </location>
</feature>
<evidence type="ECO:0000313" key="3">
    <source>
        <dbReference type="Proteomes" id="UP000037136"/>
    </source>
</evidence>
<reference evidence="2 3" key="1">
    <citation type="journal article" date="2015" name="BMC Genomics">
        <title>Gene expression during zombie ant biting behavior reflects the complexity underlying fungal parasitic behavioral manipulation.</title>
        <authorList>
            <person name="de Bekker C."/>
            <person name="Ohm R.A."/>
            <person name="Loreto R.G."/>
            <person name="Sebastian A."/>
            <person name="Albert I."/>
            <person name="Merrow M."/>
            <person name="Brachmann A."/>
            <person name="Hughes D.P."/>
        </authorList>
    </citation>
    <scope>NUCLEOTIDE SEQUENCE [LARGE SCALE GENOMIC DNA]</scope>
    <source>
        <strain evidence="2 3">SC16a</strain>
    </source>
</reference>
<proteinExistence type="predicted"/>
<organism evidence="2 3">
    <name type="scientific">Ophiocordyceps unilateralis</name>
    <name type="common">Zombie-ant fungus</name>
    <name type="synonym">Torrubia unilateralis</name>
    <dbReference type="NCBI Taxonomy" id="268505"/>
    <lineage>
        <taxon>Eukaryota</taxon>
        <taxon>Fungi</taxon>
        <taxon>Dikarya</taxon>
        <taxon>Ascomycota</taxon>
        <taxon>Pezizomycotina</taxon>
        <taxon>Sordariomycetes</taxon>
        <taxon>Hypocreomycetidae</taxon>
        <taxon>Hypocreales</taxon>
        <taxon>Ophiocordycipitaceae</taxon>
        <taxon>Ophiocordyceps</taxon>
    </lineage>
</organism>
<evidence type="ECO:0000256" key="1">
    <source>
        <dbReference type="SAM" id="SignalP"/>
    </source>
</evidence>
<name>A0A2A9P840_OPHUN</name>
<accession>A0A2A9P840</accession>
<dbReference type="OrthoDB" id="4911120at2759"/>
<dbReference type="AlphaFoldDB" id="A0A2A9P840"/>
<reference evidence="2 3" key="2">
    <citation type="journal article" date="2017" name="Sci. Rep.">
        <title>Ant-infecting Ophiocordyceps genomes reveal a high diversity of potential behavioral manipulation genes and a possible major role for enterotoxins.</title>
        <authorList>
            <person name="de Bekker C."/>
            <person name="Ohm R.A."/>
            <person name="Evans H.C."/>
            <person name="Brachmann A."/>
            <person name="Hughes D.P."/>
        </authorList>
    </citation>
    <scope>NUCLEOTIDE SEQUENCE [LARGE SCALE GENOMIC DNA]</scope>
    <source>
        <strain evidence="2 3">SC16a</strain>
    </source>
</reference>
<gene>
    <name evidence="2" type="ORF">XA68_14806</name>
</gene>
<protein>
    <submittedName>
        <fullName evidence="2">Uncharacterized protein</fullName>
    </submittedName>
</protein>